<dbReference type="AlphaFoldDB" id="A0AAD6ZB70"/>
<dbReference type="EMBL" id="JARIHO010000066">
    <property type="protein sequence ID" value="KAJ7314637.1"/>
    <property type="molecule type" value="Genomic_DNA"/>
</dbReference>
<organism evidence="1 2">
    <name type="scientific">Mycena albidolilacea</name>
    <dbReference type="NCBI Taxonomy" id="1033008"/>
    <lineage>
        <taxon>Eukaryota</taxon>
        <taxon>Fungi</taxon>
        <taxon>Dikarya</taxon>
        <taxon>Basidiomycota</taxon>
        <taxon>Agaricomycotina</taxon>
        <taxon>Agaricomycetes</taxon>
        <taxon>Agaricomycetidae</taxon>
        <taxon>Agaricales</taxon>
        <taxon>Marasmiineae</taxon>
        <taxon>Mycenaceae</taxon>
        <taxon>Mycena</taxon>
    </lineage>
</organism>
<evidence type="ECO:0000313" key="1">
    <source>
        <dbReference type="EMBL" id="KAJ7314637.1"/>
    </source>
</evidence>
<evidence type="ECO:0000313" key="2">
    <source>
        <dbReference type="Proteomes" id="UP001218218"/>
    </source>
</evidence>
<reference evidence="1" key="1">
    <citation type="submission" date="2023-03" db="EMBL/GenBank/DDBJ databases">
        <title>Massive genome expansion in bonnet fungi (Mycena s.s.) driven by repeated elements and novel gene families across ecological guilds.</title>
        <authorList>
            <consortium name="Lawrence Berkeley National Laboratory"/>
            <person name="Harder C.B."/>
            <person name="Miyauchi S."/>
            <person name="Viragh M."/>
            <person name="Kuo A."/>
            <person name="Thoen E."/>
            <person name="Andreopoulos B."/>
            <person name="Lu D."/>
            <person name="Skrede I."/>
            <person name="Drula E."/>
            <person name="Henrissat B."/>
            <person name="Morin E."/>
            <person name="Kohler A."/>
            <person name="Barry K."/>
            <person name="LaButti K."/>
            <person name="Morin E."/>
            <person name="Salamov A."/>
            <person name="Lipzen A."/>
            <person name="Mereny Z."/>
            <person name="Hegedus B."/>
            <person name="Baldrian P."/>
            <person name="Stursova M."/>
            <person name="Weitz H."/>
            <person name="Taylor A."/>
            <person name="Grigoriev I.V."/>
            <person name="Nagy L.G."/>
            <person name="Martin F."/>
            <person name="Kauserud H."/>
        </authorList>
    </citation>
    <scope>NUCLEOTIDE SEQUENCE</scope>
    <source>
        <strain evidence="1">CBHHK002</strain>
    </source>
</reference>
<accession>A0AAD6ZB70</accession>
<protein>
    <submittedName>
        <fullName evidence="1">Uncharacterized protein</fullName>
    </submittedName>
</protein>
<gene>
    <name evidence="1" type="ORF">DFH08DRAFT_821297</name>
</gene>
<keyword evidence="2" id="KW-1185">Reference proteome</keyword>
<dbReference type="Proteomes" id="UP001218218">
    <property type="component" value="Unassembled WGS sequence"/>
</dbReference>
<sequence length="377" mass="41932">MHLYRHPELHEKYKLPGEYEEGGNAPILLPALFSQISSPAATNSSYSWTPSFPAISPAAYRFDVPGIRILTDAAQASMFSHFEQQLGRTGRDAEPAEVISFVPVWVREPAPGADEDQTVKAKADAERRVGITLRLPAVPAACPWSTTGSHPGCCGPIHDPERSNADLAMVARQEAYFLAKQTTDVAPRLCSNRTFRAFKKPMKDYLIHMLDHWRHKVWAEIWPSDDDPCECFLPHYVMQAVVERAHVCTSLENLKIISDGFDYFDDYSLKLLEYLTKIPKGFNEIFDECNQAPVSASDSDSEPTVDPTIASPSMSRLSVVATIPILNYYCRLLKLGLSRAKDDLVDHVAAHFIAYYVASISHMRGTTSDQGRLDAGG</sequence>
<comment type="caution">
    <text evidence="1">The sequence shown here is derived from an EMBL/GenBank/DDBJ whole genome shotgun (WGS) entry which is preliminary data.</text>
</comment>
<proteinExistence type="predicted"/>
<name>A0AAD6ZB70_9AGAR</name>